<evidence type="ECO:0000256" key="1">
    <source>
        <dbReference type="SAM" id="Phobius"/>
    </source>
</evidence>
<comment type="caution">
    <text evidence="2">The sequence shown here is derived from an EMBL/GenBank/DDBJ whole genome shotgun (WGS) entry which is preliminary data.</text>
</comment>
<proteinExistence type="predicted"/>
<reference evidence="2 3" key="1">
    <citation type="submission" date="2014-02" db="EMBL/GenBank/DDBJ databases">
        <title>The genome sequence of Colletotrichum salicis CBS 607.94.</title>
        <authorList>
            <person name="Baroncelli R."/>
            <person name="Thon M.R."/>
        </authorList>
    </citation>
    <scope>NUCLEOTIDE SEQUENCE [LARGE SCALE GENOMIC DNA]</scope>
    <source>
        <strain evidence="2 3">CBS 607.94</strain>
    </source>
</reference>
<feature type="transmembrane region" description="Helical" evidence="1">
    <location>
        <begin position="142"/>
        <end position="162"/>
    </location>
</feature>
<dbReference type="STRING" id="1209931.A0A135V939"/>
<keyword evidence="1" id="KW-0812">Transmembrane</keyword>
<dbReference type="Proteomes" id="UP000070121">
    <property type="component" value="Unassembled WGS sequence"/>
</dbReference>
<feature type="transmembrane region" description="Helical" evidence="1">
    <location>
        <begin position="182"/>
        <end position="201"/>
    </location>
</feature>
<keyword evidence="3" id="KW-1185">Reference proteome</keyword>
<name>A0A135V939_9PEZI</name>
<dbReference type="AlphaFoldDB" id="A0A135V939"/>
<gene>
    <name evidence="2" type="ORF">CSAL01_11484</name>
</gene>
<accession>A0A135V939</accession>
<evidence type="ECO:0000313" key="2">
    <source>
        <dbReference type="EMBL" id="KXH69007.1"/>
    </source>
</evidence>
<dbReference type="EMBL" id="JFFI01000188">
    <property type="protein sequence ID" value="KXH69007.1"/>
    <property type="molecule type" value="Genomic_DNA"/>
</dbReference>
<protein>
    <submittedName>
        <fullName evidence="2">Uncharacterized protein</fullName>
    </submittedName>
</protein>
<keyword evidence="1" id="KW-0472">Membrane</keyword>
<keyword evidence="1" id="KW-1133">Transmembrane helix</keyword>
<evidence type="ECO:0000313" key="3">
    <source>
        <dbReference type="Proteomes" id="UP000070121"/>
    </source>
</evidence>
<sequence length="217" mass="23362">MPTSRATILTTHGGHWRQLLPPPTRRFGSVGVRQVSGGSAHRVTKTLFFVRVGSFLKVNGAARSSWTFRAVGVRSEASIYSALPNTTSAQHTQSSQAHSRTATSIIPKSTKATTHNVIMAVSNAIQDLFSSIYELLSSIFNAFYHVLQTIFNTIIGFFTGLVNLITDVFQGAIDVVGGFGKFVLSNFVIIGVIAAGGYAYVRYTSQGRQVATGKKTA</sequence>
<organism evidence="2 3">
    <name type="scientific">Colletotrichum salicis</name>
    <dbReference type="NCBI Taxonomy" id="1209931"/>
    <lineage>
        <taxon>Eukaryota</taxon>
        <taxon>Fungi</taxon>
        <taxon>Dikarya</taxon>
        <taxon>Ascomycota</taxon>
        <taxon>Pezizomycotina</taxon>
        <taxon>Sordariomycetes</taxon>
        <taxon>Hypocreomycetidae</taxon>
        <taxon>Glomerellales</taxon>
        <taxon>Glomerellaceae</taxon>
        <taxon>Colletotrichum</taxon>
        <taxon>Colletotrichum acutatum species complex</taxon>
    </lineage>
</organism>
<dbReference type="OrthoDB" id="2561686at2759"/>